<protein>
    <submittedName>
        <fullName evidence="2">Acetyltransferase, GNAT family</fullName>
        <ecNumber evidence="2">2.3.1.-</ecNumber>
    </submittedName>
</protein>
<dbReference type="Proteomes" id="UP000037178">
    <property type="component" value="Unassembled WGS sequence"/>
</dbReference>
<evidence type="ECO:0000313" key="2">
    <source>
        <dbReference type="EMBL" id="KMW57530.1"/>
    </source>
</evidence>
<proteinExistence type="predicted"/>
<comment type="caution">
    <text evidence="2">The sequence shown here is derived from an EMBL/GenBank/DDBJ whole genome shotgun (WGS) entry which is preliminary data.</text>
</comment>
<dbReference type="InterPro" id="IPR016181">
    <property type="entry name" value="Acyl_CoA_acyltransferase"/>
</dbReference>
<dbReference type="PATRIC" id="fig|1675527.3.peg.2618"/>
<name>A0A0J9E434_9RHOB</name>
<evidence type="ECO:0000259" key="1">
    <source>
        <dbReference type="PROSITE" id="PS51186"/>
    </source>
</evidence>
<organism evidence="2 3">
    <name type="scientific">Candidatus Rhodobacter oscarellae</name>
    <dbReference type="NCBI Taxonomy" id="1675527"/>
    <lineage>
        <taxon>Bacteria</taxon>
        <taxon>Pseudomonadati</taxon>
        <taxon>Pseudomonadota</taxon>
        <taxon>Alphaproteobacteria</taxon>
        <taxon>Rhodobacterales</taxon>
        <taxon>Rhodobacter group</taxon>
        <taxon>Rhodobacter</taxon>
    </lineage>
</organism>
<dbReference type="OrthoDB" id="9804026at2"/>
<feature type="domain" description="N-acetyltransferase" evidence="1">
    <location>
        <begin position="6"/>
        <end position="158"/>
    </location>
</feature>
<keyword evidence="2" id="KW-0808">Transferase</keyword>
<dbReference type="Gene3D" id="3.40.630.30">
    <property type="match status" value="1"/>
</dbReference>
<dbReference type="EMBL" id="LFTY01000002">
    <property type="protein sequence ID" value="KMW57530.1"/>
    <property type="molecule type" value="Genomic_DNA"/>
</dbReference>
<dbReference type="InterPro" id="IPR000182">
    <property type="entry name" value="GNAT_dom"/>
</dbReference>
<dbReference type="Pfam" id="PF13508">
    <property type="entry name" value="Acetyltransf_7"/>
    <property type="match status" value="1"/>
</dbReference>
<dbReference type="RefSeq" id="WP_049643246.1">
    <property type="nucleotide sequence ID" value="NZ_LFTY01000002.1"/>
</dbReference>
<evidence type="ECO:0000313" key="3">
    <source>
        <dbReference type="Proteomes" id="UP000037178"/>
    </source>
</evidence>
<dbReference type="SUPFAM" id="SSF55729">
    <property type="entry name" value="Acyl-CoA N-acyltransferases (Nat)"/>
    <property type="match status" value="1"/>
</dbReference>
<keyword evidence="3" id="KW-1185">Reference proteome</keyword>
<accession>A0A0J9E434</accession>
<dbReference type="AlphaFoldDB" id="A0A0J9E434"/>
<dbReference type="GO" id="GO:0016747">
    <property type="term" value="F:acyltransferase activity, transferring groups other than amino-acyl groups"/>
    <property type="evidence" value="ECO:0007669"/>
    <property type="project" value="InterPro"/>
</dbReference>
<gene>
    <name evidence="2" type="ORF">AIOL_002495</name>
</gene>
<dbReference type="STRING" id="1675527.AIOL_002495"/>
<dbReference type="PROSITE" id="PS51186">
    <property type="entry name" value="GNAT"/>
    <property type="match status" value="1"/>
</dbReference>
<keyword evidence="2" id="KW-0012">Acyltransferase</keyword>
<dbReference type="EC" id="2.3.1.-" evidence="2"/>
<sequence>MKTETVSFRVIHNKDQEFLFQLYASTRAQEMAQVPWDNQAKDEFLRSQFKAQTEGYSATYLRAVHRIIQVGESDIGRMIVDRQDECLRLIDLSIAPFWRRRGIGTGIVQSLMQEADGGKVPMRLAVFTFSPALALYTRLGFRKIGEMPHRSEMEWRPPSLGQLKTTS</sequence>
<reference evidence="2 3" key="1">
    <citation type="submission" date="2015-06" db="EMBL/GenBank/DDBJ databases">
        <title>Draft genome sequence of an Alphaproteobacteria species associated to the Mediterranean sponge Oscarella lobularis.</title>
        <authorList>
            <person name="Jourda C."/>
            <person name="Santini S."/>
            <person name="Claverie J.-M."/>
        </authorList>
    </citation>
    <scope>NUCLEOTIDE SEQUENCE [LARGE SCALE GENOMIC DNA]</scope>
    <source>
        <strain evidence="2">IGS</strain>
    </source>
</reference>